<protein>
    <submittedName>
        <fullName evidence="4">7TM_GPCR_Srx domain-containing protein</fullName>
    </submittedName>
</protein>
<sequence length="187" mass="21312">MNIGGSACFCVLSFTYGIVKRRWGRKENQTGPQFFKLFSSATEAGSRRKFIELVIVLQIDCNDDSFFECLYVSSNDQSYSVAEMSYKFCFNGLSVIILSVGFQMTFLGLFSFFLLIMSCTSSLCETVGLVHLHIEHTLRLFIWFYSDHTSGTLLINYKLKPSTHLPWRILTNLSINFLMIASPSLLE</sequence>
<accession>A0A0N4UUY1</accession>
<dbReference type="AlphaFoldDB" id="A0A0N4UUY1"/>
<keyword evidence="3" id="KW-1185">Reference proteome</keyword>
<keyword evidence="1" id="KW-0812">Transmembrane</keyword>
<reference evidence="2 3" key="2">
    <citation type="submission" date="2018-10" db="EMBL/GenBank/DDBJ databases">
        <authorList>
            <consortium name="Pathogen Informatics"/>
        </authorList>
    </citation>
    <scope>NUCLEOTIDE SEQUENCE [LARGE SCALE GENOMIC DNA]</scope>
</reference>
<name>A0A0N4UUY1_ENTVE</name>
<keyword evidence="1" id="KW-0472">Membrane</keyword>
<evidence type="ECO:0000313" key="3">
    <source>
        <dbReference type="Proteomes" id="UP000274131"/>
    </source>
</evidence>
<evidence type="ECO:0000256" key="1">
    <source>
        <dbReference type="SAM" id="Phobius"/>
    </source>
</evidence>
<evidence type="ECO:0000313" key="2">
    <source>
        <dbReference type="EMBL" id="VDD85787.1"/>
    </source>
</evidence>
<dbReference type="EMBL" id="UXUI01007150">
    <property type="protein sequence ID" value="VDD85787.1"/>
    <property type="molecule type" value="Genomic_DNA"/>
</dbReference>
<keyword evidence="1" id="KW-1133">Transmembrane helix</keyword>
<dbReference type="Proteomes" id="UP000274131">
    <property type="component" value="Unassembled WGS sequence"/>
</dbReference>
<proteinExistence type="predicted"/>
<organism evidence="4">
    <name type="scientific">Enterobius vermicularis</name>
    <name type="common">Human pinworm</name>
    <dbReference type="NCBI Taxonomy" id="51028"/>
    <lineage>
        <taxon>Eukaryota</taxon>
        <taxon>Metazoa</taxon>
        <taxon>Ecdysozoa</taxon>
        <taxon>Nematoda</taxon>
        <taxon>Chromadorea</taxon>
        <taxon>Rhabditida</taxon>
        <taxon>Spirurina</taxon>
        <taxon>Oxyuridomorpha</taxon>
        <taxon>Oxyuroidea</taxon>
        <taxon>Oxyuridae</taxon>
        <taxon>Enterobius</taxon>
    </lineage>
</organism>
<feature type="transmembrane region" description="Helical" evidence="1">
    <location>
        <begin position="93"/>
        <end position="117"/>
    </location>
</feature>
<dbReference type="WBParaSite" id="EVEC_0000122201-mRNA-1">
    <property type="protein sequence ID" value="EVEC_0000122201-mRNA-1"/>
    <property type="gene ID" value="EVEC_0000122201"/>
</dbReference>
<reference evidence="4" key="1">
    <citation type="submission" date="2017-02" db="UniProtKB">
        <authorList>
            <consortium name="WormBaseParasite"/>
        </authorList>
    </citation>
    <scope>IDENTIFICATION</scope>
</reference>
<evidence type="ECO:0000313" key="4">
    <source>
        <dbReference type="WBParaSite" id="EVEC_0000122201-mRNA-1"/>
    </source>
</evidence>
<gene>
    <name evidence="2" type="ORF">EVEC_LOCUS930</name>
</gene>